<name>A0A9D9H907_9SPIR</name>
<dbReference type="Pfam" id="PF12844">
    <property type="entry name" value="HTH_19"/>
    <property type="match status" value="1"/>
</dbReference>
<evidence type="ECO:0000313" key="2">
    <source>
        <dbReference type="EMBL" id="MBO8442379.1"/>
    </source>
</evidence>
<sequence length="119" mass="13764">MLVVVRKPHTEFTLNGNVPAKLIRTLVCEYGADNVKIEEEDMMNVDDMDWYKEEAAKDTPGKALRFYRRLKGLTQPELAKMLGTTKQFISNLENDRKPISRMMAKKLSEIFDVPPSRFI</sequence>
<dbReference type="SMART" id="SM00530">
    <property type="entry name" value="HTH_XRE"/>
    <property type="match status" value="1"/>
</dbReference>
<dbReference type="GO" id="GO:0003677">
    <property type="term" value="F:DNA binding"/>
    <property type="evidence" value="ECO:0007669"/>
    <property type="project" value="InterPro"/>
</dbReference>
<dbReference type="AlphaFoldDB" id="A0A9D9H907"/>
<dbReference type="InterPro" id="IPR001387">
    <property type="entry name" value="Cro/C1-type_HTH"/>
</dbReference>
<evidence type="ECO:0000259" key="1">
    <source>
        <dbReference type="PROSITE" id="PS50943"/>
    </source>
</evidence>
<dbReference type="Gene3D" id="1.10.260.40">
    <property type="entry name" value="lambda repressor-like DNA-binding domains"/>
    <property type="match status" value="1"/>
</dbReference>
<dbReference type="Proteomes" id="UP000823633">
    <property type="component" value="Unassembled WGS sequence"/>
</dbReference>
<reference evidence="2" key="1">
    <citation type="submission" date="2020-10" db="EMBL/GenBank/DDBJ databases">
        <authorList>
            <person name="Gilroy R."/>
        </authorList>
    </citation>
    <scope>NUCLEOTIDE SEQUENCE</scope>
    <source>
        <strain evidence="2">11167</strain>
    </source>
</reference>
<comment type="caution">
    <text evidence="2">The sequence shown here is derived from an EMBL/GenBank/DDBJ whole genome shotgun (WGS) entry which is preliminary data.</text>
</comment>
<dbReference type="InterPro" id="IPR010982">
    <property type="entry name" value="Lambda_DNA-bd_dom_sf"/>
</dbReference>
<proteinExistence type="predicted"/>
<dbReference type="PROSITE" id="PS50943">
    <property type="entry name" value="HTH_CROC1"/>
    <property type="match status" value="1"/>
</dbReference>
<reference evidence="2" key="2">
    <citation type="journal article" date="2021" name="PeerJ">
        <title>Extensive microbial diversity within the chicken gut microbiome revealed by metagenomics and culture.</title>
        <authorList>
            <person name="Gilroy R."/>
            <person name="Ravi A."/>
            <person name="Getino M."/>
            <person name="Pursley I."/>
            <person name="Horton D.L."/>
            <person name="Alikhan N.F."/>
            <person name="Baker D."/>
            <person name="Gharbi K."/>
            <person name="Hall N."/>
            <person name="Watson M."/>
            <person name="Adriaenssens E.M."/>
            <person name="Foster-Nyarko E."/>
            <person name="Jarju S."/>
            <person name="Secka A."/>
            <person name="Antonio M."/>
            <person name="Oren A."/>
            <person name="Chaudhuri R.R."/>
            <person name="La Ragione R."/>
            <person name="Hildebrand F."/>
            <person name="Pallen M.J."/>
        </authorList>
    </citation>
    <scope>NUCLEOTIDE SEQUENCE</scope>
    <source>
        <strain evidence="2">11167</strain>
    </source>
</reference>
<evidence type="ECO:0000313" key="3">
    <source>
        <dbReference type="Proteomes" id="UP000823633"/>
    </source>
</evidence>
<gene>
    <name evidence="2" type="ORF">IAC42_01260</name>
</gene>
<dbReference type="SUPFAM" id="SSF47413">
    <property type="entry name" value="lambda repressor-like DNA-binding domains"/>
    <property type="match status" value="1"/>
</dbReference>
<organism evidence="2 3">
    <name type="scientific">Candidatus Aphodenecus pullistercoris</name>
    <dbReference type="NCBI Taxonomy" id="2840669"/>
    <lineage>
        <taxon>Bacteria</taxon>
        <taxon>Pseudomonadati</taxon>
        <taxon>Spirochaetota</taxon>
        <taxon>Spirochaetia</taxon>
        <taxon>Spirochaetales</taxon>
        <taxon>Candidatus Aphodenecus</taxon>
    </lineage>
</organism>
<dbReference type="CDD" id="cd00093">
    <property type="entry name" value="HTH_XRE"/>
    <property type="match status" value="1"/>
</dbReference>
<accession>A0A9D9H907</accession>
<protein>
    <submittedName>
        <fullName evidence="2">Helix-turn-helix transcriptional regulator</fullName>
    </submittedName>
</protein>
<dbReference type="EMBL" id="JADIMU010000009">
    <property type="protein sequence ID" value="MBO8442379.1"/>
    <property type="molecule type" value="Genomic_DNA"/>
</dbReference>
<feature type="domain" description="HTH cro/C1-type" evidence="1">
    <location>
        <begin position="64"/>
        <end position="118"/>
    </location>
</feature>